<accession>A0A3N2CQ65</accession>
<dbReference type="RefSeq" id="WP_123388877.1">
    <property type="nucleotide sequence ID" value="NZ_RKHO01000001.1"/>
</dbReference>
<dbReference type="Gene3D" id="1.10.1660.10">
    <property type="match status" value="1"/>
</dbReference>
<dbReference type="EMBL" id="RKHO01000001">
    <property type="protein sequence ID" value="ROR89548.1"/>
    <property type="molecule type" value="Genomic_DNA"/>
</dbReference>
<dbReference type="Proteomes" id="UP000281738">
    <property type="component" value="Unassembled WGS sequence"/>
</dbReference>
<evidence type="ECO:0000313" key="3">
    <source>
        <dbReference type="EMBL" id="ROR89548.1"/>
    </source>
</evidence>
<dbReference type="OrthoDB" id="5242095at2"/>
<keyword evidence="4" id="KW-1185">Reference proteome</keyword>
<evidence type="ECO:0000313" key="4">
    <source>
        <dbReference type="Proteomes" id="UP000281738"/>
    </source>
</evidence>
<keyword evidence="1" id="KW-0238">DNA-binding</keyword>
<gene>
    <name evidence="3" type="ORF">EDD33_0374</name>
</gene>
<dbReference type="PANTHER" id="PTHR30204:SF98">
    <property type="entry name" value="HTH-TYPE TRANSCRIPTIONAL REGULATOR ADHR"/>
    <property type="match status" value="1"/>
</dbReference>
<dbReference type="AlphaFoldDB" id="A0A3N2CQ65"/>
<dbReference type="PROSITE" id="PS50937">
    <property type="entry name" value="HTH_MERR_2"/>
    <property type="match status" value="1"/>
</dbReference>
<dbReference type="Pfam" id="PF13411">
    <property type="entry name" value="MerR_1"/>
    <property type="match status" value="1"/>
</dbReference>
<evidence type="ECO:0000259" key="2">
    <source>
        <dbReference type="PROSITE" id="PS50937"/>
    </source>
</evidence>
<dbReference type="PANTHER" id="PTHR30204">
    <property type="entry name" value="REDOX-CYCLING DRUG-SENSING TRANSCRIPTIONAL ACTIVATOR SOXR"/>
    <property type="match status" value="1"/>
</dbReference>
<sequence length="202" mass="21094">MRISELAEASGVSLPTLKYYLREGLLMPGVATARTRAEYDEAHLERLRLVRALVESGGLGIAAVRAVIAALDDPPASPHELLGVAHHALPPPVEPVAPSAEVVGWMRELGWESCLHSPLLGALTRAVADVRAAGVPLPDTAVRAYADAALRLAAVDVAIAARAPSPAAALHTVVVGTVMIDPLVAILRRLAQEVESSRVLGA</sequence>
<comment type="caution">
    <text evidence="3">The sequence shown here is derived from an EMBL/GenBank/DDBJ whole genome shotgun (WGS) entry which is preliminary data.</text>
</comment>
<dbReference type="PRINTS" id="PR00040">
    <property type="entry name" value="HTHMERR"/>
</dbReference>
<name>A0A3N2CQ65_9ACTN</name>
<dbReference type="GO" id="GO:0003677">
    <property type="term" value="F:DNA binding"/>
    <property type="evidence" value="ECO:0007669"/>
    <property type="project" value="UniProtKB-KW"/>
</dbReference>
<protein>
    <submittedName>
        <fullName evidence="3">MerR-like DNA binding protein</fullName>
    </submittedName>
</protein>
<organism evidence="3 4">
    <name type="scientific">Nocardioides aurantiacus</name>
    <dbReference type="NCBI Taxonomy" id="86796"/>
    <lineage>
        <taxon>Bacteria</taxon>
        <taxon>Bacillati</taxon>
        <taxon>Actinomycetota</taxon>
        <taxon>Actinomycetes</taxon>
        <taxon>Propionibacteriales</taxon>
        <taxon>Nocardioidaceae</taxon>
        <taxon>Nocardioides</taxon>
    </lineage>
</organism>
<dbReference type="SMART" id="SM00422">
    <property type="entry name" value="HTH_MERR"/>
    <property type="match status" value="1"/>
</dbReference>
<reference evidence="3 4" key="1">
    <citation type="submission" date="2018-11" db="EMBL/GenBank/DDBJ databases">
        <title>Sequencing the genomes of 1000 actinobacteria strains.</title>
        <authorList>
            <person name="Klenk H.-P."/>
        </authorList>
    </citation>
    <scope>NUCLEOTIDE SEQUENCE [LARGE SCALE GENOMIC DNA]</scope>
    <source>
        <strain evidence="3 4">DSM 12652</strain>
    </source>
</reference>
<proteinExistence type="predicted"/>
<feature type="domain" description="HTH merR-type" evidence="2">
    <location>
        <begin position="1"/>
        <end position="70"/>
    </location>
</feature>
<evidence type="ECO:0000256" key="1">
    <source>
        <dbReference type="ARBA" id="ARBA00023125"/>
    </source>
</evidence>
<dbReference type="GO" id="GO:0003700">
    <property type="term" value="F:DNA-binding transcription factor activity"/>
    <property type="evidence" value="ECO:0007669"/>
    <property type="project" value="InterPro"/>
</dbReference>
<dbReference type="InterPro" id="IPR047057">
    <property type="entry name" value="MerR_fam"/>
</dbReference>
<dbReference type="InterPro" id="IPR009061">
    <property type="entry name" value="DNA-bd_dom_put_sf"/>
</dbReference>
<dbReference type="SUPFAM" id="SSF46955">
    <property type="entry name" value="Putative DNA-binding domain"/>
    <property type="match status" value="1"/>
</dbReference>
<dbReference type="InterPro" id="IPR000551">
    <property type="entry name" value="MerR-type_HTH_dom"/>
</dbReference>